<dbReference type="Gene3D" id="3.40.50.1820">
    <property type="entry name" value="alpha/beta hydrolase"/>
    <property type="match status" value="1"/>
</dbReference>
<dbReference type="SUPFAM" id="SSF53474">
    <property type="entry name" value="alpha/beta-Hydrolases"/>
    <property type="match status" value="1"/>
</dbReference>
<protein>
    <submittedName>
        <fullName evidence="1">Esterase family protein</fullName>
    </submittedName>
</protein>
<comment type="caution">
    <text evidence="1">The sequence shown here is derived from an EMBL/GenBank/DDBJ whole genome shotgun (WGS) entry which is preliminary data.</text>
</comment>
<evidence type="ECO:0000313" key="1">
    <source>
        <dbReference type="EMBL" id="MCY9519442.1"/>
    </source>
</evidence>
<dbReference type="InterPro" id="IPR050583">
    <property type="entry name" value="Mycobacterial_A85_antigen"/>
</dbReference>
<dbReference type="EMBL" id="JAMDLW010000008">
    <property type="protein sequence ID" value="MCY9519442.1"/>
    <property type="molecule type" value="Genomic_DNA"/>
</dbReference>
<proteinExistence type="predicted"/>
<dbReference type="RefSeq" id="WP_087434691.1">
    <property type="nucleotide sequence ID" value="NZ_JAMDLV010000015.1"/>
</dbReference>
<dbReference type="Proteomes" id="UP001207626">
    <property type="component" value="Unassembled WGS sequence"/>
</dbReference>
<sequence length="263" mass="30078">MALINCSFYSEVLGFHTSMTVILPQSTKTQYGVENIAVRKQLHPTLYLLHGLSDDNTNWLRRTSIERYVAPLGLAVVMPQVQRSFYTDMAHGYDYWTFVTEELPMIARDFFPLSPEREHNFVAGLSMGGYGAFKWALSHPDRIAAAASLSGAVNMANPYFREDMMPLDYKLIYGEADIKGTRNDLFHLLAECGRKEGAKPKLYQCCGTEDFLYEDNVLFRDAAQQTALDYTYEEGPGTHDWAYWDARIQDVLRWLPLNNEEQA</sequence>
<keyword evidence="2" id="KW-1185">Reference proteome</keyword>
<gene>
    <name evidence="1" type="ORF">M5X09_07060</name>
</gene>
<accession>A0ABT4DQ20</accession>
<dbReference type="PANTHER" id="PTHR48098">
    <property type="entry name" value="ENTEROCHELIN ESTERASE-RELATED"/>
    <property type="match status" value="1"/>
</dbReference>
<dbReference type="Pfam" id="PF00756">
    <property type="entry name" value="Esterase"/>
    <property type="match status" value="1"/>
</dbReference>
<dbReference type="InterPro" id="IPR000801">
    <property type="entry name" value="Esterase-like"/>
</dbReference>
<reference evidence="1 2" key="1">
    <citation type="submission" date="2022-05" db="EMBL/GenBank/DDBJ databases">
        <title>Genome Sequencing of Bee-Associated Microbes.</title>
        <authorList>
            <person name="Dunlap C."/>
        </authorList>
    </citation>
    <scope>NUCLEOTIDE SEQUENCE [LARGE SCALE GENOMIC DNA]</scope>
    <source>
        <strain evidence="1 2">NRRL NRS-1438</strain>
    </source>
</reference>
<organism evidence="1 2">
    <name type="scientific">Paenibacillus apiarius</name>
    <dbReference type="NCBI Taxonomy" id="46240"/>
    <lineage>
        <taxon>Bacteria</taxon>
        <taxon>Bacillati</taxon>
        <taxon>Bacillota</taxon>
        <taxon>Bacilli</taxon>
        <taxon>Bacillales</taxon>
        <taxon>Paenibacillaceae</taxon>
        <taxon>Paenibacillus</taxon>
    </lineage>
</organism>
<dbReference type="PANTHER" id="PTHR48098:SF1">
    <property type="entry name" value="DIACYLGLYCEROL ACYLTRANSFERASE_MYCOLYLTRANSFERASE AG85A"/>
    <property type="match status" value="1"/>
</dbReference>
<dbReference type="InterPro" id="IPR029058">
    <property type="entry name" value="AB_hydrolase_fold"/>
</dbReference>
<evidence type="ECO:0000313" key="2">
    <source>
        <dbReference type="Proteomes" id="UP001207626"/>
    </source>
</evidence>
<name>A0ABT4DQ20_9BACL</name>